<accession>A0A9W4XP13</accession>
<evidence type="ECO:0000256" key="1">
    <source>
        <dbReference type="ARBA" id="ARBA00004123"/>
    </source>
</evidence>
<comment type="similarity">
    <text evidence="2">Belongs to the ZC3H14 family.</text>
</comment>
<evidence type="ECO:0000259" key="9">
    <source>
        <dbReference type="Pfam" id="PF22683"/>
    </source>
</evidence>
<protein>
    <recommendedName>
        <fullName evidence="9">Nab2-like CCCH zinc finger domain-containing protein</fullName>
    </recommendedName>
</protein>
<dbReference type="GO" id="GO:0005634">
    <property type="term" value="C:nucleus"/>
    <property type="evidence" value="ECO:0007669"/>
    <property type="project" value="UniProtKB-SubCell"/>
</dbReference>
<evidence type="ECO:0000313" key="11">
    <source>
        <dbReference type="Proteomes" id="UP001152607"/>
    </source>
</evidence>
<evidence type="ECO:0000256" key="3">
    <source>
        <dbReference type="ARBA" id="ARBA00022723"/>
    </source>
</evidence>
<dbReference type="OrthoDB" id="438553at2759"/>
<dbReference type="FunFam" id="1.10.340.40:FF:000001">
    <property type="entry name" value="Nuclear polyadenylated RNA-binding protein nab2"/>
    <property type="match status" value="1"/>
</dbReference>
<keyword evidence="6" id="KW-0862">Zinc</keyword>
<dbReference type="Proteomes" id="UP001152607">
    <property type="component" value="Unassembled WGS sequence"/>
</dbReference>
<evidence type="ECO:0000256" key="6">
    <source>
        <dbReference type="ARBA" id="ARBA00022833"/>
    </source>
</evidence>
<dbReference type="Pfam" id="PF22683">
    <property type="entry name" value="Nab2-like_zf-CCCH"/>
    <property type="match status" value="1"/>
</dbReference>
<reference evidence="10" key="1">
    <citation type="submission" date="2023-01" db="EMBL/GenBank/DDBJ databases">
        <authorList>
            <person name="Van Ghelder C."/>
            <person name="Rancurel C."/>
        </authorList>
    </citation>
    <scope>NUCLEOTIDE SEQUENCE</scope>
    <source>
        <strain evidence="10">CNCM I-4278</strain>
    </source>
</reference>
<dbReference type="InterPro" id="IPR055046">
    <property type="entry name" value="Nab2-like_Znf-CCCH"/>
</dbReference>
<dbReference type="Gene3D" id="1.10.340.40">
    <property type="entry name" value="Nuclear abundant poly(A) RNA-bind protein 2, N-terminal domain"/>
    <property type="match status" value="1"/>
</dbReference>
<keyword evidence="11" id="KW-1185">Reference proteome</keyword>
<dbReference type="Gene3D" id="4.10.1000.40">
    <property type="match status" value="1"/>
</dbReference>
<comment type="caution">
    <text evidence="10">The sequence shown here is derived from an EMBL/GenBank/DDBJ whole genome shotgun (WGS) entry which is preliminary data.</text>
</comment>
<dbReference type="GO" id="GO:0005737">
    <property type="term" value="C:cytoplasm"/>
    <property type="evidence" value="ECO:0007669"/>
    <property type="project" value="TreeGrafter"/>
</dbReference>
<feature type="compositionally biased region" description="Basic and acidic residues" evidence="8">
    <location>
        <begin position="495"/>
        <end position="507"/>
    </location>
</feature>
<proteinExistence type="inferred from homology"/>
<feature type="domain" description="Nab2-like CCCH zinc finger" evidence="9">
    <location>
        <begin position="457"/>
        <end position="476"/>
    </location>
</feature>
<gene>
    <name evidence="10" type="ORF">PDIGIT_LOCUS8593</name>
</gene>
<dbReference type="GO" id="GO:0008270">
    <property type="term" value="F:zinc ion binding"/>
    <property type="evidence" value="ECO:0007669"/>
    <property type="project" value="UniProtKB-KW"/>
</dbReference>
<keyword evidence="4" id="KW-0677">Repeat</keyword>
<keyword evidence="3" id="KW-0479">Metal-binding</keyword>
<comment type="subcellular location">
    <subcellularLocation>
        <location evidence="1">Nucleus</location>
    </subcellularLocation>
</comment>
<feature type="region of interest" description="Disordered" evidence="8">
    <location>
        <begin position="488"/>
        <end position="532"/>
    </location>
</feature>
<sequence length="532" mass="57697">MEEFAAGSPLSRELQLLVQPKLAECGWTTGGDDTTLFDYILLMLANDKNEAQVASELSNDLLDLGPENVETQQFAHWLFEKIDTLRQQLNGGNAAGNAQIAHADQNRMDDAPNDAPANAQDTEMEGTAETSSGNIPTGPKAMRNGSGPKPARGGRMLNQMNKSMNRHDDSALHRVRGSQGTGRVGNAREPPKGPRNGSQVGRGLDALAGGRGMNNMNLVPGNANNGMSNMNAMPGMPMAGGMGQNNMPGMLNPSQQMALMSMYEQQATMMQQIFAGQVPTNFPNPSFQPRGGKKSQGSNRGGHQGNKHNMPASSKFPKKEGQDDVMTDDTAATENGTAQEPETPRRDPSMTVCVFNTRCAKAECPYVHSSPAAPRGITLDMNVTCEYGVACKNSKCVGKHPSPAQKQQYQAEQDCVFYPNCRDQKNCPYKHPTAPVCRNGADCTTPNCLFYHSKVMCKYNPCTRQGCPYKHEEGQKQGAAKSNVWVAPKNGGEANTDHVSQRRFIDESKEEEPIIPDKTQQQSNTEMVEAAL</sequence>
<dbReference type="GO" id="GO:0008143">
    <property type="term" value="F:poly(A) binding"/>
    <property type="evidence" value="ECO:0007669"/>
    <property type="project" value="InterPro"/>
</dbReference>
<dbReference type="InterPro" id="IPR043094">
    <property type="entry name" value="Nab2/ZC3H14_N_sf"/>
</dbReference>
<organism evidence="10 11">
    <name type="scientific">Periconia digitata</name>
    <dbReference type="NCBI Taxonomy" id="1303443"/>
    <lineage>
        <taxon>Eukaryota</taxon>
        <taxon>Fungi</taxon>
        <taxon>Dikarya</taxon>
        <taxon>Ascomycota</taxon>
        <taxon>Pezizomycotina</taxon>
        <taxon>Dothideomycetes</taxon>
        <taxon>Pleosporomycetidae</taxon>
        <taxon>Pleosporales</taxon>
        <taxon>Massarineae</taxon>
        <taxon>Periconiaceae</taxon>
        <taxon>Periconia</taxon>
    </lineage>
</organism>
<dbReference type="PANTHER" id="PTHR14738:SF29">
    <property type="entry name" value="ZINC FINGER CCCH DOMAIN-CONTAINING PROTEIN 14"/>
    <property type="match status" value="1"/>
</dbReference>
<feature type="region of interest" description="Disordered" evidence="8">
    <location>
        <begin position="107"/>
        <end position="202"/>
    </location>
</feature>
<evidence type="ECO:0000313" key="10">
    <source>
        <dbReference type="EMBL" id="CAI6335510.1"/>
    </source>
</evidence>
<dbReference type="PANTHER" id="PTHR14738">
    <property type="entry name" value="ZINC FINGER CCCH DOMAIN-CONTAINING PROTEIN 14"/>
    <property type="match status" value="1"/>
</dbReference>
<keyword evidence="5" id="KW-0863">Zinc-finger</keyword>
<evidence type="ECO:0000256" key="7">
    <source>
        <dbReference type="ARBA" id="ARBA00023242"/>
    </source>
</evidence>
<name>A0A9W4XP13_9PLEO</name>
<feature type="compositionally biased region" description="Polar residues" evidence="8">
    <location>
        <begin position="278"/>
        <end position="287"/>
    </location>
</feature>
<dbReference type="AlphaFoldDB" id="A0A9W4XP13"/>
<evidence type="ECO:0000256" key="4">
    <source>
        <dbReference type="ARBA" id="ARBA00022737"/>
    </source>
</evidence>
<evidence type="ECO:0000256" key="5">
    <source>
        <dbReference type="ARBA" id="ARBA00022771"/>
    </source>
</evidence>
<dbReference type="InterPro" id="IPR040366">
    <property type="entry name" value="Nab2/ZC3H14"/>
</dbReference>
<evidence type="ECO:0000256" key="2">
    <source>
        <dbReference type="ARBA" id="ARBA00008423"/>
    </source>
</evidence>
<feature type="region of interest" description="Disordered" evidence="8">
    <location>
        <begin position="277"/>
        <end position="324"/>
    </location>
</feature>
<dbReference type="GO" id="GO:0043488">
    <property type="term" value="P:regulation of mRNA stability"/>
    <property type="evidence" value="ECO:0007669"/>
    <property type="project" value="InterPro"/>
</dbReference>
<dbReference type="Pfam" id="PF14608">
    <property type="entry name" value="zf-CCCH_2"/>
    <property type="match status" value="4"/>
</dbReference>
<evidence type="ECO:0000256" key="8">
    <source>
        <dbReference type="SAM" id="MobiDB-lite"/>
    </source>
</evidence>
<dbReference type="Gene3D" id="4.10.1000.30">
    <property type="match status" value="1"/>
</dbReference>
<dbReference type="EMBL" id="CAOQHR010000005">
    <property type="protein sequence ID" value="CAI6335510.1"/>
    <property type="molecule type" value="Genomic_DNA"/>
</dbReference>
<keyword evidence="7" id="KW-0539">Nucleus</keyword>